<organism evidence="1 2">
    <name type="scientific">Pleurotus cornucopiae</name>
    <name type="common">Cornucopia mushroom</name>
    <dbReference type="NCBI Taxonomy" id="5321"/>
    <lineage>
        <taxon>Eukaryota</taxon>
        <taxon>Fungi</taxon>
        <taxon>Dikarya</taxon>
        <taxon>Basidiomycota</taxon>
        <taxon>Agaricomycotina</taxon>
        <taxon>Agaricomycetes</taxon>
        <taxon>Agaricomycetidae</taxon>
        <taxon>Agaricales</taxon>
        <taxon>Pleurotineae</taxon>
        <taxon>Pleurotaceae</taxon>
        <taxon>Pleurotus</taxon>
    </lineage>
</organism>
<sequence length="496" mass="55092">MSTTRAKPGGGAPHSWQHAHFYDHPGRTTKQPDAYYGKEYFKAACKLCFNHKVTELQELDNTNQVPIPRTREIIEAQLWAGNHGGDLLWVQSRPLTLGNHLKVCPYQQQQVRQCAIDEGTSSPRTTRYLSRNQTLGPVSTQPIFVSQEQPTFLHPVPTPGPPVPPFAPYIHQPMPVPPGVIGQSGSAPSILLGNTVSSAGPSFPSPHPPYFQCDQLSPAVSFSSPVGSSPLSTIDSPNLVAFPSGPRKRRRDRTQSRPGEQLVTPFSQGLFETYIARITASAGLPLRWVENPQWLNFLSIFLPQAVPVSRKVLTKCLLPEQHQQYLSQVIDNIRRLDVTLQCDGWSGLNTHHYIVFRITTVVNRDCYTVKVIDASNEAKTASVLLGHIIDILHLLEETWHVRVVAVATNASGESCRARKDLLVLRPNLVTPDCFAHQINLIVGDDFKTHSDFLTASEQANELITWLCSKTFLLALIRDIQQRQGNTIVSVLRAVLT</sequence>
<dbReference type="Proteomes" id="UP000824881">
    <property type="component" value="Unassembled WGS sequence"/>
</dbReference>
<gene>
    <name evidence="1" type="ORF">CCMSSC00406_0004815</name>
</gene>
<dbReference type="EMBL" id="WQMT02000004">
    <property type="protein sequence ID" value="KAG9224316.1"/>
    <property type="molecule type" value="Genomic_DNA"/>
</dbReference>
<name>A0ACB7J516_PLECO</name>
<protein>
    <submittedName>
        <fullName evidence="1">Uncharacterized protein</fullName>
    </submittedName>
</protein>
<reference evidence="1 2" key="1">
    <citation type="journal article" date="2021" name="Appl. Environ. Microbiol.">
        <title>Genetic linkage and physical mapping for an oyster mushroom Pleurotus cornucopiae and QTL analysis for the trait cap color.</title>
        <authorList>
            <person name="Zhang Y."/>
            <person name="Gao W."/>
            <person name="Sonnenberg A."/>
            <person name="Chen Q."/>
            <person name="Zhang J."/>
            <person name="Huang C."/>
        </authorList>
    </citation>
    <scope>NUCLEOTIDE SEQUENCE [LARGE SCALE GENOMIC DNA]</scope>
    <source>
        <strain evidence="1">CCMSSC00406</strain>
    </source>
</reference>
<evidence type="ECO:0000313" key="2">
    <source>
        <dbReference type="Proteomes" id="UP000824881"/>
    </source>
</evidence>
<keyword evidence="2" id="KW-1185">Reference proteome</keyword>
<accession>A0ACB7J516</accession>
<evidence type="ECO:0000313" key="1">
    <source>
        <dbReference type="EMBL" id="KAG9224316.1"/>
    </source>
</evidence>
<proteinExistence type="predicted"/>
<comment type="caution">
    <text evidence="1">The sequence shown here is derived from an EMBL/GenBank/DDBJ whole genome shotgun (WGS) entry which is preliminary data.</text>
</comment>